<name>A0A7X4GQ37_9BURK</name>
<comment type="catalytic activity">
    <reaction evidence="2">
        <text>2 GTP = 3',3'-c-di-GMP + 2 diphosphate</text>
        <dbReference type="Rhea" id="RHEA:24898"/>
        <dbReference type="ChEBI" id="CHEBI:33019"/>
        <dbReference type="ChEBI" id="CHEBI:37565"/>
        <dbReference type="ChEBI" id="CHEBI:58805"/>
        <dbReference type="EC" id="2.7.7.65"/>
    </reaction>
</comment>
<dbReference type="Proteomes" id="UP000450012">
    <property type="component" value="Unassembled WGS sequence"/>
</dbReference>
<organism evidence="4 5">
    <name type="scientific">Duganella rivi</name>
    <dbReference type="NCBI Taxonomy" id="2666083"/>
    <lineage>
        <taxon>Bacteria</taxon>
        <taxon>Pseudomonadati</taxon>
        <taxon>Pseudomonadota</taxon>
        <taxon>Betaproteobacteria</taxon>
        <taxon>Burkholderiales</taxon>
        <taxon>Oxalobacteraceae</taxon>
        <taxon>Telluria group</taxon>
        <taxon>Duganella</taxon>
    </lineage>
</organism>
<dbReference type="RefSeq" id="WP_161014097.1">
    <property type="nucleotide sequence ID" value="NZ_WWCK01000003.1"/>
</dbReference>
<dbReference type="Gene3D" id="3.30.70.270">
    <property type="match status" value="1"/>
</dbReference>
<dbReference type="NCBIfam" id="TIGR00254">
    <property type="entry name" value="GGDEF"/>
    <property type="match status" value="1"/>
</dbReference>
<accession>A0A7X4GQ37</accession>
<dbReference type="InterPro" id="IPR029787">
    <property type="entry name" value="Nucleotide_cyclase"/>
</dbReference>
<dbReference type="GO" id="GO:0043709">
    <property type="term" value="P:cell adhesion involved in single-species biofilm formation"/>
    <property type="evidence" value="ECO:0007669"/>
    <property type="project" value="TreeGrafter"/>
</dbReference>
<dbReference type="SUPFAM" id="SSF55073">
    <property type="entry name" value="Nucleotide cyclase"/>
    <property type="match status" value="1"/>
</dbReference>
<dbReference type="Pfam" id="PF00990">
    <property type="entry name" value="GGDEF"/>
    <property type="match status" value="1"/>
</dbReference>
<dbReference type="FunFam" id="3.30.70.270:FF:000001">
    <property type="entry name" value="Diguanylate cyclase domain protein"/>
    <property type="match status" value="1"/>
</dbReference>
<dbReference type="SMART" id="SM00267">
    <property type="entry name" value="GGDEF"/>
    <property type="match status" value="1"/>
</dbReference>
<feature type="domain" description="GGDEF" evidence="3">
    <location>
        <begin position="208"/>
        <end position="337"/>
    </location>
</feature>
<proteinExistence type="predicted"/>
<reference evidence="4 5" key="1">
    <citation type="submission" date="2019-12" db="EMBL/GenBank/DDBJ databases">
        <title>Novel species isolated from a subtropical stream in China.</title>
        <authorList>
            <person name="Lu H."/>
        </authorList>
    </citation>
    <scope>NUCLEOTIDE SEQUENCE [LARGE SCALE GENOMIC DNA]</scope>
    <source>
        <strain evidence="4 5">FT55W</strain>
    </source>
</reference>
<evidence type="ECO:0000313" key="5">
    <source>
        <dbReference type="Proteomes" id="UP000450012"/>
    </source>
</evidence>
<evidence type="ECO:0000256" key="1">
    <source>
        <dbReference type="ARBA" id="ARBA00012528"/>
    </source>
</evidence>
<dbReference type="InterPro" id="IPR000160">
    <property type="entry name" value="GGDEF_dom"/>
</dbReference>
<dbReference type="EC" id="2.7.7.65" evidence="1"/>
<dbReference type="PANTHER" id="PTHR45138">
    <property type="entry name" value="REGULATORY COMPONENTS OF SENSORY TRANSDUCTION SYSTEM"/>
    <property type="match status" value="1"/>
</dbReference>
<dbReference type="PANTHER" id="PTHR45138:SF9">
    <property type="entry name" value="DIGUANYLATE CYCLASE DGCM-RELATED"/>
    <property type="match status" value="1"/>
</dbReference>
<gene>
    <name evidence="4" type="ORF">GTP45_12115</name>
</gene>
<evidence type="ECO:0000313" key="4">
    <source>
        <dbReference type="EMBL" id="MYM67573.1"/>
    </source>
</evidence>
<keyword evidence="5" id="KW-1185">Reference proteome</keyword>
<dbReference type="AlphaFoldDB" id="A0A7X4GQ37"/>
<dbReference type="InterPro" id="IPR043128">
    <property type="entry name" value="Rev_trsase/Diguanyl_cyclase"/>
</dbReference>
<dbReference type="InterPro" id="IPR050469">
    <property type="entry name" value="Diguanylate_Cyclase"/>
</dbReference>
<dbReference type="GO" id="GO:0052621">
    <property type="term" value="F:diguanylate cyclase activity"/>
    <property type="evidence" value="ECO:0007669"/>
    <property type="project" value="UniProtKB-EC"/>
</dbReference>
<comment type="caution">
    <text evidence="4">The sequence shown here is derived from an EMBL/GenBank/DDBJ whole genome shotgun (WGS) entry which is preliminary data.</text>
</comment>
<dbReference type="EMBL" id="WWCK01000003">
    <property type="protein sequence ID" value="MYM67573.1"/>
    <property type="molecule type" value="Genomic_DNA"/>
</dbReference>
<dbReference type="CDD" id="cd01949">
    <property type="entry name" value="GGDEF"/>
    <property type="match status" value="1"/>
</dbReference>
<dbReference type="GO" id="GO:0005886">
    <property type="term" value="C:plasma membrane"/>
    <property type="evidence" value="ECO:0007669"/>
    <property type="project" value="TreeGrafter"/>
</dbReference>
<dbReference type="PROSITE" id="PS50887">
    <property type="entry name" value="GGDEF"/>
    <property type="match status" value="1"/>
</dbReference>
<dbReference type="GO" id="GO:1902201">
    <property type="term" value="P:negative regulation of bacterial-type flagellum-dependent cell motility"/>
    <property type="evidence" value="ECO:0007669"/>
    <property type="project" value="TreeGrafter"/>
</dbReference>
<sequence length="355" mass="40258">MPNTGLPPLPGTLKKLGVITAIRDTQLVEQSLLRTLAPILGVLETSLYRINAKHQITHVLHHSRTGTRDSDGAERISERIDAVRNETYIPEHIGLLVDNVRLLGYPCNQPHEGNQVFCYPLRSGELHSGYLIFERKFLLTAMEDAVITGVLQVYSNYYSLLDSSQRDRLTGLHNRYAMEVSLDRLWEELSIQPPMDAPGVAPVLPARDCYWLGVLDIDHFKRINDQFGHVIGDEILLLVSRVLGRTLRRTDLLFRYGGEEFIAVVEARDLEAAEQLFERLRKAVESYRYPQVGKVTLSGGFCAVSTLVLPKSVLERADRAMYEAKKEGRNRMRHYHTLLEQGVLHELESGSITLF</sequence>
<evidence type="ECO:0000256" key="2">
    <source>
        <dbReference type="ARBA" id="ARBA00034247"/>
    </source>
</evidence>
<protein>
    <recommendedName>
        <fullName evidence="1">diguanylate cyclase</fullName>
        <ecNumber evidence="1">2.7.7.65</ecNumber>
    </recommendedName>
</protein>
<evidence type="ECO:0000259" key="3">
    <source>
        <dbReference type="PROSITE" id="PS50887"/>
    </source>
</evidence>